<dbReference type="RefSeq" id="WP_188612166.1">
    <property type="nucleotide sequence ID" value="NZ_BMGG01000010.1"/>
</dbReference>
<comment type="caution">
    <text evidence="3">The sequence shown here is derived from an EMBL/GenBank/DDBJ whole genome shotgun (WGS) entry which is preliminary data.</text>
</comment>
<keyword evidence="4" id="KW-1185">Reference proteome</keyword>
<name>A0A916UUL9_9HYPH</name>
<evidence type="ECO:0000256" key="1">
    <source>
        <dbReference type="SAM" id="MobiDB-lite"/>
    </source>
</evidence>
<reference evidence="3" key="2">
    <citation type="submission" date="2020-09" db="EMBL/GenBank/DDBJ databases">
        <authorList>
            <person name="Sun Q."/>
            <person name="Zhou Y."/>
        </authorList>
    </citation>
    <scope>NUCLEOTIDE SEQUENCE</scope>
    <source>
        <strain evidence="3">CGMCC 1.12919</strain>
    </source>
</reference>
<dbReference type="InterPro" id="IPR029058">
    <property type="entry name" value="AB_hydrolase_fold"/>
</dbReference>
<feature type="transmembrane region" description="Helical" evidence="2">
    <location>
        <begin position="120"/>
        <end position="145"/>
    </location>
</feature>
<sequence length="413" mass="45491">MIPTIAKRLVFHIGGFDPFTPHEGARRRFVRELGRFERTWSASASVGPVNAGPDETSWPVVTTGPDWRVETDYRIVRWDDVIQRLSHQPVWRRAALGVAAFVDFVAGGALLRYLRTSWQYAAFFLYPFVVSAVLLTLAGLFGALVRYLSQSFWAGAVTGVAVGAALLFAAGRWLSITTLFDDWIFSYSYIHHGHSNLDARLERVAHEIVAAARDAKADEILVIGHSLGAVLAVDMLDRALKIDPRLGTAGTRVTFLSIGSSVLKIGLHRGATRFRAAVARLAAAPGVFWGDYQARSDVMNFCVADPVGEMGLARTASPVVRLVKIRNMLERAVYRRIRTRLFRLHCQFISGNDRRAPYDYFMLMCGPYSAEHQTMAPDGAMSMIAQNGGLLAPQPVPGPDAPVHAPPREARCG</sequence>
<dbReference type="Proteomes" id="UP000637002">
    <property type="component" value="Unassembled WGS sequence"/>
</dbReference>
<dbReference type="EMBL" id="BMGG01000010">
    <property type="protein sequence ID" value="GGC88434.1"/>
    <property type="molecule type" value="Genomic_DNA"/>
</dbReference>
<keyword evidence="2" id="KW-0472">Membrane</keyword>
<gene>
    <name evidence="3" type="ORF">GCM10010994_52990</name>
</gene>
<evidence type="ECO:0000256" key="2">
    <source>
        <dbReference type="SAM" id="Phobius"/>
    </source>
</evidence>
<protein>
    <recommendedName>
        <fullName evidence="5">Lipase</fullName>
    </recommendedName>
</protein>
<evidence type="ECO:0008006" key="5">
    <source>
        <dbReference type="Google" id="ProtNLM"/>
    </source>
</evidence>
<evidence type="ECO:0000313" key="4">
    <source>
        <dbReference type="Proteomes" id="UP000637002"/>
    </source>
</evidence>
<evidence type="ECO:0000313" key="3">
    <source>
        <dbReference type="EMBL" id="GGC88434.1"/>
    </source>
</evidence>
<dbReference type="AlphaFoldDB" id="A0A916UUL9"/>
<feature type="transmembrane region" description="Helical" evidence="2">
    <location>
        <begin position="152"/>
        <end position="174"/>
    </location>
</feature>
<keyword evidence="2" id="KW-0812">Transmembrane</keyword>
<feature type="transmembrane region" description="Helical" evidence="2">
    <location>
        <begin position="94"/>
        <end position="114"/>
    </location>
</feature>
<dbReference type="SUPFAM" id="SSF53474">
    <property type="entry name" value="alpha/beta-Hydrolases"/>
    <property type="match status" value="1"/>
</dbReference>
<feature type="region of interest" description="Disordered" evidence="1">
    <location>
        <begin position="394"/>
        <end position="413"/>
    </location>
</feature>
<proteinExistence type="predicted"/>
<accession>A0A916UUL9</accession>
<organism evidence="3 4">
    <name type="scientific">Chelatococcus reniformis</name>
    <dbReference type="NCBI Taxonomy" id="1494448"/>
    <lineage>
        <taxon>Bacteria</taxon>
        <taxon>Pseudomonadati</taxon>
        <taxon>Pseudomonadota</taxon>
        <taxon>Alphaproteobacteria</taxon>
        <taxon>Hyphomicrobiales</taxon>
        <taxon>Chelatococcaceae</taxon>
        <taxon>Chelatococcus</taxon>
    </lineage>
</organism>
<dbReference type="Gene3D" id="3.40.50.1820">
    <property type="entry name" value="alpha/beta hydrolase"/>
    <property type="match status" value="1"/>
</dbReference>
<keyword evidence="2" id="KW-1133">Transmembrane helix</keyword>
<reference evidence="3" key="1">
    <citation type="journal article" date="2014" name="Int. J. Syst. Evol. Microbiol.">
        <title>Complete genome sequence of Corynebacterium casei LMG S-19264T (=DSM 44701T), isolated from a smear-ripened cheese.</title>
        <authorList>
            <consortium name="US DOE Joint Genome Institute (JGI-PGF)"/>
            <person name="Walter F."/>
            <person name="Albersmeier A."/>
            <person name="Kalinowski J."/>
            <person name="Ruckert C."/>
        </authorList>
    </citation>
    <scope>NUCLEOTIDE SEQUENCE</scope>
    <source>
        <strain evidence="3">CGMCC 1.12919</strain>
    </source>
</reference>